<keyword evidence="2" id="KW-1185">Reference proteome</keyword>
<proteinExistence type="predicted"/>
<accession>A0AAV3ZNX2</accession>
<evidence type="ECO:0000313" key="1">
    <source>
        <dbReference type="EMBL" id="GFN96220.1"/>
    </source>
</evidence>
<name>A0AAV3ZNX2_9GAST</name>
<organism evidence="1 2">
    <name type="scientific">Plakobranchus ocellatus</name>
    <dbReference type="NCBI Taxonomy" id="259542"/>
    <lineage>
        <taxon>Eukaryota</taxon>
        <taxon>Metazoa</taxon>
        <taxon>Spiralia</taxon>
        <taxon>Lophotrochozoa</taxon>
        <taxon>Mollusca</taxon>
        <taxon>Gastropoda</taxon>
        <taxon>Heterobranchia</taxon>
        <taxon>Euthyneura</taxon>
        <taxon>Panpulmonata</taxon>
        <taxon>Sacoglossa</taxon>
        <taxon>Placobranchoidea</taxon>
        <taxon>Plakobranchidae</taxon>
        <taxon>Plakobranchus</taxon>
    </lineage>
</organism>
<sequence>MLYSYSDSEAARETTVQLSGKKKMPPGKRCCLSKGKFMDNFKPSTVNSLFVFQWLLRGYSAQSAYQLSSGSSEPVLHGVPGENGVPTSAAAVPKDCQEENKRPFHLLMRMHQIKKRDRILF</sequence>
<dbReference type="Proteomes" id="UP000735302">
    <property type="component" value="Unassembled WGS sequence"/>
</dbReference>
<gene>
    <name evidence="1" type="ORF">PoB_002272600</name>
</gene>
<comment type="caution">
    <text evidence="1">The sequence shown here is derived from an EMBL/GenBank/DDBJ whole genome shotgun (WGS) entry which is preliminary data.</text>
</comment>
<dbReference type="AlphaFoldDB" id="A0AAV3ZNX2"/>
<evidence type="ECO:0000313" key="2">
    <source>
        <dbReference type="Proteomes" id="UP000735302"/>
    </source>
</evidence>
<reference evidence="1 2" key="1">
    <citation type="journal article" date="2021" name="Elife">
        <title>Chloroplast acquisition without the gene transfer in kleptoplastic sea slugs, Plakobranchus ocellatus.</title>
        <authorList>
            <person name="Maeda T."/>
            <person name="Takahashi S."/>
            <person name="Yoshida T."/>
            <person name="Shimamura S."/>
            <person name="Takaki Y."/>
            <person name="Nagai Y."/>
            <person name="Toyoda A."/>
            <person name="Suzuki Y."/>
            <person name="Arimoto A."/>
            <person name="Ishii H."/>
            <person name="Satoh N."/>
            <person name="Nishiyama T."/>
            <person name="Hasebe M."/>
            <person name="Maruyama T."/>
            <person name="Minagawa J."/>
            <person name="Obokata J."/>
            <person name="Shigenobu S."/>
        </authorList>
    </citation>
    <scope>NUCLEOTIDE SEQUENCE [LARGE SCALE GENOMIC DNA]</scope>
</reference>
<protein>
    <submittedName>
        <fullName evidence="1">Uncharacterized protein</fullName>
    </submittedName>
</protein>
<dbReference type="EMBL" id="BLXT01002664">
    <property type="protein sequence ID" value="GFN96220.1"/>
    <property type="molecule type" value="Genomic_DNA"/>
</dbReference>